<evidence type="ECO:0000313" key="7">
    <source>
        <dbReference type="EMBL" id="RTR28167.1"/>
    </source>
</evidence>
<reference evidence="7 8" key="1">
    <citation type="submission" date="2018-12" db="EMBL/GenBank/DDBJ databases">
        <title>Bacillus yapensis draft genome sequence.</title>
        <authorList>
            <person name="Yu L."/>
            <person name="Xu X."/>
            <person name="Tang X."/>
        </authorList>
    </citation>
    <scope>NUCLEOTIDE SEQUENCE [LARGE SCALE GENOMIC DNA]</scope>
    <source>
        <strain evidence="7 8">XXST-01</strain>
    </source>
</reference>
<protein>
    <submittedName>
        <fullName evidence="7">N-acyl homoserine lactonase family protein</fullName>
    </submittedName>
</protein>
<evidence type="ECO:0000313" key="8">
    <source>
        <dbReference type="Proteomes" id="UP000271374"/>
    </source>
</evidence>
<organism evidence="7 8">
    <name type="scientific">Bacillus yapensis</name>
    <dbReference type="NCBI Taxonomy" id="2492960"/>
    <lineage>
        <taxon>Bacteria</taxon>
        <taxon>Bacillati</taxon>
        <taxon>Bacillota</taxon>
        <taxon>Bacilli</taxon>
        <taxon>Bacillales</taxon>
        <taxon>Bacillaceae</taxon>
        <taxon>Bacillus</taxon>
    </lineage>
</organism>
<dbReference type="AlphaFoldDB" id="A0A431VXZ1"/>
<dbReference type="EMBL" id="RXNT01000016">
    <property type="protein sequence ID" value="RTR28167.1"/>
    <property type="molecule type" value="Genomic_DNA"/>
</dbReference>
<keyword evidence="8" id="KW-1185">Reference proteome</keyword>
<comment type="cofactor">
    <cofactor evidence="1">
        <name>Zn(2+)</name>
        <dbReference type="ChEBI" id="CHEBI:29105"/>
    </cofactor>
</comment>
<dbReference type="PANTHER" id="PTHR42978">
    <property type="entry name" value="QUORUM-QUENCHING LACTONASE YTNP-RELATED-RELATED"/>
    <property type="match status" value="1"/>
</dbReference>
<dbReference type="SMART" id="SM00849">
    <property type="entry name" value="Lactamase_B"/>
    <property type="match status" value="1"/>
</dbReference>
<sequence length="276" mass="31815">MEINIHRIQTGTVQLHREHVENKGNFLYWLFFTDNWIDPVPINAYLIEHPKGLVLFDTGEDPEINDSSFSNRWDPSRKISQMNVKKEDSIVHGLNNLGYAVDDIKYVVLSHLHSDHIGGMKHFSNASFVINEREWRDGNKLGVQFFSGYQKSRFNFPRRKYRIIHFQKLKKELEFKVGHDLFDDGSLILVPTPGHTHGHQSMLINGKTPICLAGDAIFSQKHLKDTIPFAISTAKSKSPQTIRLLREWSYQNKNAPILSGHDPEASILLSKWKAFE</sequence>
<dbReference type="CDD" id="cd07729">
    <property type="entry name" value="AHL_lactonase_MBL-fold"/>
    <property type="match status" value="1"/>
</dbReference>
<keyword evidence="4" id="KW-0378">Hydrolase</keyword>
<dbReference type="PANTHER" id="PTHR42978:SF2">
    <property type="entry name" value="102 KBASES UNSTABLE REGION: FROM 1 TO 119443"/>
    <property type="match status" value="1"/>
</dbReference>
<dbReference type="InterPro" id="IPR036866">
    <property type="entry name" value="RibonucZ/Hydroxyglut_hydro"/>
</dbReference>
<proteinExistence type="inferred from homology"/>
<dbReference type="GO" id="GO:0016787">
    <property type="term" value="F:hydrolase activity"/>
    <property type="evidence" value="ECO:0007669"/>
    <property type="project" value="UniProtKB-KW"/>
</dbReference>
<evidence type="ECO:0000256" key="3">
    <source>
        <dbReference type="ARBA" id="ARBA00022723"/>
    </source>
</evidence>
<dbReference type="GO" id="GO:0046872">
    <property type="term" value="F:metal ion binding"/>
    <property type="evidence" value="ECO:0007669"/>
    <property type="project" value="UniProtKB-KW"/>
</dbReference>
<dbReference type="Gene3D" id="3.60.15.10">
    <property type="entry name" value="Ribonuclease Z/Hydroxyacylglutathione hydrolase-like"/>
    <property type="match status" value="1"/>
</dbReference>
<evidence type="ECO:0000259" key="6">
    <source>
        <dbReference type="SMART" id="SM00849"/>
    </source>
</evidence>
<dbReference type="SUPFAM" id="SSF56281">
    <property type="entry name" value="Metallo-hydrolase/oxidoreductase"/>
    <property type="match status" value="1"/>
</dbReference>
<evidence type="ECO:0000256" key="5">
    <source>
        <dbReference type="ARBA" id="ARBA00022833"/>
    </source>
</evidence>
<gene>
    <name evidence="7" type="ORF">EKG37_17865</name>
</gene>
<evidence type="ECO:0000256" key="4">
    <source>
        <dbReference type="ARBA" id="ARBA00022801"/>
    </source>
</evidence>
<dbReference type="InterPro" id="IPR001279">
    <property type="entry name" value="Metallo-B-lactamas"/>
</dbReference>
<dbReference type="InterPro" id="IPR051013">
    <property type="entry name" value="MBL_superfamily_lactonases"/>
</dbReference>
<keyword evidence="3" id="KW-0479">Metal-binding</keyword>
<accession>A0A431VXZ1</accession>
<evidence type="ECO:0000256" key="2">
    <source>
        <dbReference type="ARBA" id="ARBA00007749"/>
    </source>
</evidence>
<dbReference type="RefSeq" id="WP_126410171.1">
    <property type="nucleotide sequence ID" value="NZ_RXNT01000016.1"/>
</dbReference>
<dbReference type="OrthoDB" id="333278at2"/>
<evidence type="ECO:0000256" key="1">
    <source>
        <dbReference type="ARBA" id="ARBA00001947"/>
    </source>
</evidence>
<name>A0A431VXZ1_9BACI</name>
<dbReference type="Proteomes" id="UP000271374">
    <property type="component" value="Unassembled WGS sequence"/>
</dbReference>
<comment type="caution">
    <text evidence="7">The sequence shown here is derived from an EMBL/GenBank/DDBJ whole genome shotgun (WGS) entry which is preliminary data.</text>
</comment>
<feature type="domain" description="Metallo-beta-lactamase" evidence="6">
    <location>
        <begin position="41"/>
        <end position="261"/>
    </location>
</feature>
<comment type="similarity">
    <text evidence="2">Belongs to the metallo-beta-lactamase superfamily.</text>
</comment>
<keyword evidence="5" id="KW-0862">Zinc</keyword>
<dbReference type="Pfam" id="PF00753">
    <property type="entry name" value="Lactamase_B"/>
    <property type="match status" value="1"/>
</dbReference>